<organism evidence="4 5">
    <name type="scientific">Nocardia cyriacigeorgica</name>
    <dbReference type="NCBI Taxonomy" id="135487"/>
    <lineage>
        <taxon>Bacteria</taxon>
        <taxon>Bacillati</taxon>
        <taxon>Actinomycetota</taxon>
        <taxon>Actinomycetes</taxon>
        <taxon>Mycobacteriales</taxon>
        <taxon>Nocardiaceae</taxon>
        <taxon>Nocardia</taxon>
    </lineage>
</organism>
<keyword evidence="2 4" id="KW-0012">Acyltransferase</keyword>
<dbReference type="Pfam" id="PF13508">
    <property type="entry name" value="Acetyltransf_7"/>
    <property type="match status" value="1"/>
</dbReference>
<dbReference type="EMBL" id="LR215973">
    <property type="protein sequence ID" value="VFB00787.1"/>
    <property type="molecule type" value="Genomic_DNA"/>
</dbReference>
<evidence type="ECO:0000313" key="4">
    <source>
        <dbReference type="EMBL" id="VFB00787.1"/>
    </source>
</evidence>
<dbReference type="PANTHER" id="PTHR43800">
    <property type="entry name" value="PEPTIDYL-LYSINE N-ACETYLTRANSFERASE YJAB"/>
    <property type="match status" value="1"/>
</dbReference>
<dbReference type="AlphaFoldDB" id="A0A4U8W3Z4"/>
<dbReference type="InterPro" id="IPR000182">
    <property type="entry name" value="GNAT_dom"/>
</dbReference>
<name>A0A4U8W3Z4_9NOCA</name>
<dbReference type="PANTHER" id="PTHR43800:SF1">
    <property type="entry name" value="PEPTIDYL-LYSINE N-ACETYLTRANSFERASE YJAB"/>
    <property type="match status" value="1"/>
</dbReference>
<dbReference type="RefSeq" id="WP_130918539.1">
    <property type="nucleotide sequence ID" value="NZ_LR215973.1"/>
</dbReference>
<dbReference type="SUPFAM" id="SSF55729">
    <property type="entry name" value="Acyl-CoA N-acyltransferases (Nat)"/>
    <property type="match status" value="1"/>
</dbReference>
<reference evidence="4 5" key="1">
    <citation type="submission" date="2019-02" db="EMBL/GenBank/DDBJ databases">
        <authorList>
            <consortium name="Pathogen Informatics"/>
        </authorList>
    </citation>
    <scope>NUCLEOTIDE SEQUENCE [LARGE SCALE GENOMIC DNA]</scope>
    <source>
        <strain evidence="4 5">3012STDY6756504</strain>
    </source>
</reference>
<dbReference type="GO" id="GO:0016747">
    <property type="term" value="F:acyltransferase activity, transferring groups other than amino-acyl groups"/>
    <property type="evidence" value="ECO:0007669"/>
    <property type="project" value="InterPro"/>
</dbReference>
<evidence type="ECO:0000313" key="5">
    <source>
        <dbReference type="Proteomes" id="UP000290439"/>
    </source>
</evidence>
<protein>
    <submittedName>
        <fullName evidence="4">Uncharacterized N-acetyltransferase YjaB</fullName>
        <ecNumber evidence="4">2.3.1.-</ecNumber>
    </submittedName>
</protein>
<evidence type="ECO:0000256" key="2">
    <source>
        <dbReference type="ARBA" id="ARBA00023315"/>
    </source>
</evidence>
<dbReference type="EC" id="2.3.1.-" evidence="4"/>
<keyword evidence="1 4" id="KW-0808">Transferase</keyword>
<dbReference type="PROSITE" id="PS51186">
    <property type="entry name" value="GNAT"/>
    <property type="match status" value="1"/>
</dbReference>
<evidence type="ECO:0000256" key="1">
    <source>
        <dbReference type="ARBA" id="ARBA00022679"/>
    </source>
</evidence>
<dbReference type="InterPro" id="IPR016181">
    <property type="entry name" value="Acyl_CoA_acyltransferase"/>
</dbReference>
<dbReference type="Proteomes" id="UP000290439">
    <property type="component" value="Chromosome"/>
</dbReference>
<dbReference type="NCBIfam" id="NF007807">
    <property type="entry name" value="PRK10514.1"/>
    <property type="match status" value="1"/>
</dbReference>
<sequence>MDEAEAVVRGCTGRDEWPALIRIWRAAVTATHDFLSPDDIDFYESRMPAYLPQVRLSVAERDGVPIGFSGVAEGKLEMLFVDPAQHGTGAGSALLAAAVAADPRLLVDVNEQNPRALGFYEHHGFARLGRSATDSEGRPFPIVHLGLR</sequence>
<feature type="domain" description="N-acetyltransferase" evidence="3">
    <location>
        <begin position="6"/>
        <end position="148"/>
    </location>
</feature>
<dbReference type="Gene3D" id="3.40.630.30">
    <property type="match status" value="1"/>
</dbReference>
<evidence type="ECO:0000259" key="3">
    <source>
        <dbReference type="PROSITE" id="PS51186"/>
    </source>
</evidence>
<accession>A0A4U8W3Z4</accession>
<gene>
    <name evidence="4" type="primary">yjaB_1</name>
    <name evidence="4" type="ORF">NCTC10797_04594</name>
</gene>
<proteinExistence type="predicted"/>